<comment type="caution">
    <text evidence="10">The sequence shown here is derived from an EMBL/GenBank/DDBJ whole genome shotgun (WGS) entry which is preliminary data.</text>
</comment>
<dbReference type="PANTHER" id="PTHR43840:SF15">
    <property type="entry name" value="MITOCHONDRIAL METAL TRANSPORTER 1-RELATED"/>
    <property type="match status" value="1"/>
</dbReference>
<dbReference type="InterPro" id="IPR027469">
    <property type="entry name" value="Cation_efflux_TMD_sf"/>
</dbReference>
<keyword evidence="6 7" id="KW-0472">Membrane</keyword>
<keyword evidence="11" id="KW-1185">Reference proteome</keyword>
<dbReference type="Gene3D" id="3.30.70.1350">
    <property type="entry name" value="Cation efflux protein, cytoplasmic domain"/>
    <property type="match status" value="1"/>
</dbReference>
<dbReference type="RefSeq" id="WP_271012307.1">
    <property type="nucleotide sequence ID" value="NZ_JAQIFT010000044.1"/>
</dbReference>
<evidence type="ECO:0000313" key="11">
    <source>
        <dbReference type="Proteomes" id="UP001169242"/>
    </source>
</evidence>
<comment type="subcellular location">
    <subcellularLocation>
        <location evidence="1">Membrane</location>
        <topology evidence="1">Multi-pass membrane protein</topology>
    </subcellularLocation>
</comment>
<dbReference type="Gene3D" id="1.20.1510.10">
    <property type="entry name" value="Cation efflux protein transmembrane domain"/>
    <property type="match status" value="1"/>
</dbReference>
<dbReference type="SUPFAM" id="SSF161111">
    <property type="entry name" value="Cation efflux protein transmembrane domain-like"/>
    <property type="match status" value="1"/>
</dbReference>
<dbReference type="AlphaFoldDB" id="A0AA42DNM2"/>
<organism evidence="10 11">
    <name type="scientific">Holtiella tumoricola</name>
    <dbReference type="NCBI Taxonomy" id="3018743"/>
    <lineage>
        <taxon>Bacteria</taxon>
        <taxon>Bacillati</taxon>
        <taxon>Bacillota</taxon>
        <taxon>Clostridia</taxon>
        <taxon>Lachnospirales</taxon>
        <taxon>Cellulosilyticaceae</taxon>
        <taxon>Holtiella</taxon>
    </lineage>
</organism>
<feature type="transmembrane region" description="Helical" evidence="7">
    <location>
        <begin position="12"/>
        <end position="31"/>
    </location>
</feature>
<evidence type="ECO:0000313" key="10">
    <source>
        <dbReference type="EMBL" id="MDA3732011.1"/>
    </source>
</evidence>
<evidence type="ECO:0000256" key="1">
    <source>
        <dbReference type="ARBA" id="ARBA00004141"/>
    </source>
</evidence>
<dbReference type="InterPro" id="IPR036837">
    <property type="entry name" value="Cation_efflux_CTD_sf"/>
</dbReference>
<keyword evidence="4 7" id="KW-0812">Transmembrane</keyword>
<proteinExistence type="inferred from homology"/>
<name>A0AA42DNM2_9FIRM</name>
<dbReference type="InterPro" id="IPR002524">
    <property type="entry name" value="Cation_efflux"/>
</dbReference>
<evidence type="ECO:0000256" key="6">
    <source>
        <dbReference type="ARBA" id="ARBA00023136"/>
    </source>
</evidence>
<dbReference type="GO" id="GO:0016020">
    <property type="term" value="C:membrane"/>
    <property type="evidence" value="ECO:0007669"/>
    <property type="project" value="UniProtKB-SubCell"/>
</dbReference>
<dbReference type="InterPro" id="IPR027470">
    <property type="entry name" value="Cation_efflux_CTD"/>
</dbReference>
<reference evidence="10" key="1">
    <citation type="journal article" date="2023" name="Int. J. Syst. Evol. Microbiol.">
        <title>&lt;i&gt;Holtiella tumoricola&lt;/i&gt; gen. nov. sp. nov., isolated from a human clinical sample.</title>
        <authorList>
            <person name="Allen-Vercoe E."/>
            <person name="Daigneault M.C."/>
            <person name="Vancuren S.J."/>
            <person name="Cochrane K."/>
            <person name="O'Neal L.L."/>
            <person name="Sankaranarayanan K."/>
            <person name="Lawson P.A."/>
        </authorList>
    </citation>
    <scope>NUCLEOTIDE SEQUENCE</scope>
    <source>
        <strain evidence="10">CC70A</strain>
    </source>
</reference>
<dbReference type="Pfam" id="PF01545">
    <property type="entry name" value="Cation_efflux"/>
    <property type="match status" value="1"/>
</dbReference>
<dbReference type="InterPro" id="IPR050291">
    <property type="entry name" value="CDF_Transporter"/>
</dbReference>
<sequence>MNVYEEAKKVSIVTIILNVVLGVFKVIAGVLGHSTAMIADGMHTASDVVTTVMVIIGVKVSNKGADDKHPYGHERFEPVFGKLISLFLAFTGVMIGYEGIMALVKGEFTKPAPIALVAAVASIIVKEGMYWYTLRTAKKIKSVSMEADAWHHRTDAFSSIGTFIGILGASLGWTFLDPLTAVIVSIFIIKVGIDLFMQATNQLVDEAAPESVIQKIEELTYSIQGVKGIHDLKTRVAGNKIYADLEILVEKKASVEEGHHIATRVHDLLEKDIEELKHCMVHVEPY</sequence>
<dbReference type="SUPFAM" id="SSF160240">
    <property type="entry name" value="Cation efflux protein cytoplasmic domain-like"/>
    <property type="match status" value="1"/>
</dbReference>
<dbReference type="FunFam" id="1.20.1510.10:FF:000006">
    <property type="entry name" value="Divalent cation efflux transporter"/>
    <property type="match status" value="1"/>
</dbReference>
<evidence type="ECO:0000256" key="5">
    <source>
        <dbReference type="ARBA" id="ARBA00022989"/>
    </source>
</evidence>
<feature type="domain" description="Cation efflux protein transmembrane" evidence="8">
    <location>
        <begin position="12"/>
        <end position="203"/>
    </location>
</feature>
<feature type="domain" description="Cation efflux protein cytoplasmic" evidence="9">
    <location>
        <begin position="209"/>
        <end position="286"/>
    </location>
</feature>
<evidence type="ECO:0000256" key="3">
    <source>
        <dbReference type="ARBA" id="ARBA00022448"/>
    </source>
</evidence>
<dbReference type="NCBIfam" id="TIGR01297">
    <property type="entry name" value="CDF"/>
    <property type="match status" value="1"/>
</dbReference>
<feature type="transmembrane region" description="Helical" evidence="7">
    <location>
        <begin position="154"/>
        <end position="173"/>
    </location>
</feature>
<feature type="transmembrane region" description="Helical" evidence="7">
    <location>
        <begin position="112"/>
        <end position="133"/>
    </location>
</feature>
<feature type="transmembrane region" description="Helical" evidence="7">
    <location>
        <begin position="79"/>
        <end position="100"/>
    </location>
</feature>
<keyword evidence="5 7" id="KW-1133">Transmembrane helix</keyword>
<accession>A0AA42DNM2</accession>
<dbReference type="Proteomes" id="UP001169242">
    <property type="component" value="Unassembled WGS sequence"/>
</dbReference>
<evidence type="ECO:0000256" key="2">
    <source>
        <dbReference type="ARBA" id="ARBA00008114"/>
    </source>
</evidence>
<dbReference type="Pfam" id="PF16916">
    <property type="entry name" value="ZT_dimer"/>
    <property type="match status" value="1"/>
</dbReference>
<dbReference type="InterPro" id="IPR058533">
    <property type="entry name" value="Cation_efflux_TM"/>
</dbReference>
<dbReference type="EMBL" id="JAQIFT010000044">
    <property type="protein sequence ID" value="MDA3732011.1"/>
    <property type="molecule type" value="Genomic_DNA"/>
</dbReference>
<dbReference type="PANTHER" id="PTHR43840">
    <property type="entry name" value="MITOCHONDRIAL METAL TRANSPORTER 1-RELATED"/>
    <property type="match status" value="1"/>
</dbReference>
<evidence type="ECO:0000259" key="9">
    <source>
        <dbReference type="Pfam" id="PF16916"/>
    </source>
</evidence>
<protein>
    <submittedName>
        <fullName evidence="10">Cation diffusion facilitator family transporter</fullName>
    </submittedName>
</protein>
<dbReference type="GO" id="GO:0008324">
    <property type="term" value="F:monoatomic cation transmembrane transporter activity"/>
    <property type="evidence" value="ECO:0007669"/>
    <property type="project" value="InterPro"/>
</dbReference>
<evidence type="ECO:0000259" key="8">
    <source>
        <dbReference type="Pfam" id="PF01545"/>
    </source>
</evidence>
<gene>
    <name evidence="10" type="ORF">PBV87_11015</name>
</gene>
<evidence type="ECO:0000256" key="7">
    <source>
        <dbReference type="SAM" id="Phobius"/>
    </source>
</evidence>
<comment type="similarity">
    <text evidence="2">Belongs to the cation diffusion facilitator (CDF) transporter (TC 2.A.4) family.</text>
</comment>
<evidence type="ECO:0000256" key="4">
    <source>
        <dbReference type="ARBA" id="ARBA00022692"/>
    </source>
</evidence>
<keyword evidence="3" id="KW-0813">Transport</keyword>